<evidence type="ECO:0000256" key="14">
    <source>
        <dbReference type="ARBA" id="ARBA00023300"/>
    </source>
</evidence>
<protein>
    <recommendedName>
        <fullName evidence="5">Ribulose bisphosphate carboxylase large chain</fullName>
        <ecNumber evidence="4">4.1.1.39</ecNumber>
    </recommendedName>
</protein>
<evidence type="ECO:0000259" key="17">
    <source>
        <dbReference type="Pfam" id="PF02788"/>
    </source>
</evidence>
<evidence type="ECO:0000256" key="11">
    <source>
        <dbReference type="ARBA" id="ARBA00023033"/>
    </source>
</evidence>
<keyword evidence="8" id="KW-0113">Calvin cycle</keyword>
<dbReference type="SUPFAM" id="SSF54966">
    <property type="entry name" value="RuBisCO, large subunit, small (N-terminal) domain"/>
    <property type="match status" value="1"/>
</dbReference>
<evidence type="ECO:0000256" key="9">
    <source>
        <dbReference type="ARBA" id="ARBA00022640"/>
    </source>
</evidence>
<evidence type="ECO:0000256" key="16">
    <source>
        <dbReference type="ARBA" id="ARBA00049469"/>
    </source>
</evidence>
<dbReference type="Gene3D" id="3.20.20.110">
    <property type="entry name" value="Ribulose bisphosphate carboxylase, large subunit, C-terminal domain"/>
    <property type="match status" value="1"/>
</dbReference>
<proteinExistence type="inferred from homology"/>
<evidence type="ECO:0000313" key="18">
    <source>
        <dbReference type="EMBL" id="KAJ3677810.1"/>
    </source>
</evidence>
<keyword evidence="6" id="KW-0150">Chloroplast</keyword>
<accession>A0AAD5W759</accession>
<dbReference type="Pfam" id="PF02788">
    <property type="entry name" value="RuBisCO_large_N"/>
    <property type="match status" value="1"/>
</dbReference>
<dbReference type="InterPro" id="IPR036376">
    <property type="entry name" value="RuBisCO_lsu_C_sf"/>
</dbReference>
<keyword evidence="13" id="KW-0456">Lyase</keyword>
<dbReference type="InterPro" id="IPR017443">
    <property type="entry name" value="RuBisCO_lsu_fd_N"/>
</dbReference>
<keyword evidence="12" id="KW-0601">Photorespiration</keyword>
<dbReference type="EC" id="4.1.1.39" evidence="4"/>
<comment type="catalytic activity">
    <reaction evidence="16">
        <text>2 (2R)-3-phosphoglycerate + 2 H(+) = D-ribulose 1,5-bisphosphate + CO2 + H2O</text>
        <dbReference type="Rhea" id="RHEA:23124"/>
        <dbReference type="ChEBI" id="CHEBI:15377"/>
        <dbReference type="ChEBI" id="CHEBI:15378"/>
        <dbReference type="ChEBI" id="CHEBI:16526"/>
        <dbReference type="ChEBI" id="CHEBI:57870"/>
        <dbReference type="ChEBI" id="CHEBI:58272"/>
        <dbReference type="EC" id="4.1.1.39"/>
    </reaction>
</comment>
<dbReference type="AlphaFoldDB" id="A0AAD5W759"/>
<keyword evidence="11" id="KW-0503">Monooxygenase</keyword>
<comment type="caution">
    <text evidence="18">The sequence shown here is derived from an EMBL/GenBank/DDBJ whole genome shotgun (WGS) entry which is preliminary data.</text>
</comment>
<evidence type="ECO:0000256" key="4">
    <source>
        <dbReference type="ARBA" id="ARBA00012287"/>
    </source>
</evidence>
<evidence type="ECO:0000256" key="10">
    <source>
        <dbReference type="ARBA" id="ARBA00023002"/>
    </source>
</evidence>
<dbReference type="Gene3D" id="3.30.70.150">
    <property type="entry name" value="RuBisCO large subunit, N-terminal domain"/>
    <property type="match status" value="2"/>
</dbReference>
<keyword evidence="14" id="KW-0120">Carbon dioxide fixation</keyword>
<dbReference type="InterPro" id="IPR033966">
    <property type="entry name" value="RuBisCO"/>
</dbReference>
<evidence type="ECO:0000256" key="13">
    <source>
        <dbReference type="ARBA" id="ARBA00023239"/>
    </source>
</evidence>
<evidence type="ECO:0000256" key="7">
    <source>
        <dbReference type="ARBA" id="ARBA00022531"/>
    </source>
</evidence>
<dbReference type="GO" id="GO:0000287">
    <property type="term" value="F:magnesium ion binding"/>
    <property type="evidence" value="ECO:0007669"/>
    <property type="project" value="InterPro"/>
</dbReference>
<keyword evidence="7" id="KW-0602">Photosynthesis</keyword>
<dbReference type="InterPro" id="IPR036422">
    <property type="entry name" value="RuBisCO_lsu_N_sf"/>
</dbReference>
<reference evidence="18 19" key="1">
    <citation type="journal article" date="2022" name="Cell">
        <title>Repeat-based holocentromeres influence genome architecture and karyotype evolution.</title>
        <authorList>
            <person name="Hofstatter P.G."/>
            <person name="Thangavel G."/>
            <person name="Lux T."/>
            <person name="Neumann P."/>
            <person name="Vondrak T."/>
            <person name="Novak P."/>
            <person name="Zhang M."/>
            <person name="Costa L."/>
            <person name="Castellani M."/>
            <person name="Scott A."/>
            <person name="Toegelov H."/>
            <person name="Fuchs J."/>
            <person name="Mata-Sucre Y."/>
            <person name="Dias Y."/>
            <person name="Vanzela A.L.L."/>
            <person name="Huettel B."/>
            <person name="Almeida C.C.S."/>
            <person name="Simkova H."/>
            <person name="Souza G."/>
            <person name="Pedrosa-Harand A."/>
            <person name="Macas J."/>
            <person name="Mayer K.F.X."/>
            <person name="Houben A."/>
            <person name="Marques A."/>
        </authorList>
    </citation>
    <scope>NUCLEOTIDE SEQUENCE [LARGE SCALE GENOMIC DNA]</scope>
    <source>
        <strain evidence="18">RhyTen1mFocal</strain>
    </source>
</reference>
<organism evidence="18 19">
    <name type="scientific">Rhynchospora tenuis</name>
    <dbReference type="NCBI Taxonomy" id="198213"/>
    <lineage>
        <taxon>Eukaryota</taxon>
        <taxon>Viridiplantae</taxon>
        <taxon>Streptophyta</taxon>
        <taxon>Embryophyta</taxon>
        <taxon>Tracheophyta</taxon>
        <taxon>Spermatophyta</taxon>
        <taxon>Magnoliopsida</taxon>
        <taxon>Liliopsida</taxon>
        <taxon>Poales</taxon>
        <taxon>Cyperaceae</taxon>
        <taxon>Cyperoideae</taxon>
        <taxon>Rhynchosporeae</taxon>
        <taxon>Rhynchospora</taxon>
    </lineage>
</organism>
<dbReference type="GO" id="GO:0016984">
    <property type="term" value="F:ribulose-bisphosphate carboxylase activity"/>
    <property type="evidence" value="ECO:0007669"/>
    <property type="project" value="UniProtKB-EC"/>
</dbReference>
<dbReference type="GO" id="GO:0009507">
    <property type="term" value="C:chloroplast"/>
    <property type="evidence" value="ECO:0007669"/>
    <property type="project" value="UniProtKB-SubCell"/>
</dbReference>
<dbReference type="EMBL" id="JAMRDG010000112">
    <property type="protein sequence ID" value="KAJ3677810.1"/>
    <property type="molecule type" value="Genomic_DNA"/>
</dbReference>
<evidence type="ECO:0000313" key="19">
    <source>
        <dbReference type="Proteomes" id="UP001210211"/>
    </source>
</evidence>
<dbReference type="Proteomes" id="UP001210211">
    <property type="component" value="Unassembled WGS sequence"/>
</dbReference>
<feature type="domain" description="Ribulose bisphosphate carboxylase large subunit ferrodoxin-like N-terminal" evidence="17">
    <location>
        <begin position="49"/>
        <end position="89"/>
    </location>
</feature>
<keyword evidence="9" id="KW-0934">Plastid</keyword>
<evidence type="ECO:0000256" key="1">
    <source>
        <dbReference type="ARBA" id="ARBA00001946"/>
    </source>
</evidence>
<dbReference type="PANTHER" id="PTHR42704:SF15">
    <property type="entry name" value="RIBULOSE BISPHOSPHATE CARBOXYLASE LARGE CHAIN"/>
    <property type="match status" value="1"/>
</dbReference>
<comment type="cofactor">
    <cofactor evidence="1">
        <name>Mg(2+)</name>
        <dbReference type="ChEBI" id="CHEBI:18420"/>
    </cofactor>
</comment>
<evidence type="ECO:0000256" key="15">
    <source>
        <dbReference type="ARBA" id="ARBA00048059"/>
    </source>
</evidence>
<dbReference type="SUPFAM" id="SSF51649">
    <property type="entry name" value="RuBisCo, C-terminal domain"/>
    <property type="match status" value="1"/>
</dbReference>
<evidence type="ECO:0000256" key="8">
    <source>
        <dbReference type="ARBA" id="ARBA00022567"/>
    </source>
</evidence>
<sequence length="172" mass="19374">MKIINLLSSQFFTGIMKIQVLERGLCHHKQRTKASVGFKAGVKDYKLTYYTPEYETKDTDILAAFRVTPQPGVPPEEAGAAVAAESSTGNVFGFKALRALRLEDLRIPPAYSKTFQGPPHGIQSERDKLNKYGRPLLGCTIKPNWDYPQRTTVEHVMNVYVVDLILPKMMKM</sequence>
<gene>
    <name evidence="18" type="ORF">LUZ61_021411</name>
</gene>
<dbReference type="GO" id="GO:0009853">
    <property type="term" value="P:photorespiration"/>
    <property type="evidence" value="ECO:0007669"/>
    <property type="project" value="UniProtKB-KW"/>
</dbReference>
<dbReference type="PANTHER" id="PTHR42704">
    <property type="entry name" value="RIBULOSE BISPHOSPHATE CARBOXYLASE"/>
    <property type="match status" value="1"/>
</dbReference>
<comment type="catalytic activity">
    <reaction evidence="15">
        <text>D-ribulose 1,5-bisphosphate + O2 = 2-phosphoglycolate + (2R)-3-phosphoglycerate + 2 H(+)</text>
        <dbReference type="Rhea" id="RHEA:36631"/>
        <dbReference type="ChEBI" id="CHEBI:15378"/>
        <dbReference type="ChEBI" id="CHEBI:15379"/>
        <dbReference type="ChEBI" id="CHEBI:57870"/>
        <dbReference type="ChEBI" id="CHEBI:58033"/>
        <dbReference type="ChEBI" id="CHEBI:58272"/>
    </reaction>
</comment>
<evidence type="ECO:0000256" key="3">
    <source>
        <dbReference type="ARBA" id="ARBA00006204"/>
    </source>
</evidence>
<evidence type="ECO:0000256" key="5">
    <source>
        <dbReference type="ARBA" id="ARBA00017725"/>
    </source>
</evidence>
<keyword evidence="10" id="KW-0560">Oxidoreductase</keyword>
<comment type="subcellular location">
    <subcellularLocation>
        <location evidence="2">Plastid</location>
        <location evidence="2">Chloroplast</location>
    </subcellularLocation>
</comment>
<evidence type="ECO:0000256" key="2">
    <source>
        <dbReference type="ARBA" id="ARBA00004229"/>
    </source>
</evidence>
<dbReference type="GO" id="GO:0019253">
    <property type="term" value="P:reductive pentose-phosphate cycle"/>
    <property type="evidence" value="ECO:0007669"/>
    <property type="project" value="UniProtKB-KW"/>
</dbReference>
<evidence type="ECO:0000256" key="12">
    <source>
        <dbReference type="ARBA" id="ARBA00023238"/>
    </source>
</evidence>
<dbReference type="GO" id="GO:0004497">
    <property type="term" value="F:monooxygenase activity"/>
    <property type="evidence" value="ECO:0007669"/>
    <property type="project" value="UniProtKB-KW"/>
</dbReference>
<evidence type="ECO:0000256" key="6">
    <source>
        <dbReference type="ARBA" id="ARBA00022528"/>
    </source>
</evidence>
<keyword evidence="19" id="KW-1185">Reference proteome</keyword>
<comment type="similarity">
    <text evidence="3">Belongs to the RuBisCO large chain family. Type I subfamily.</text>
</comment>
<name>A0AAD5W759_9POAL</name>